<accession>A0A7R8R9F4</accession>
<keyword evidence="2" id="KW-1185">Reference proteome</keyword>
<dbReference type="EMBL" id="LR881104">
    <property type="protein sequence ID" value="CAD5236088.1"/>
    <property type="molecule type" value="Genomic_DNA"/>
</dbReference>
<organism evidence="1 2">
    <name type="scientific">Klebsiella phage vB_KvM-Eowyn</name>
    <dbReference type="NCBI Taxonomy" id="2762819"/>
    <lineage>
        <taxon>Viruses</taxon>
        <taxon>Duplodnaviria</taxon>
        <taxon>Heunggongvirae</taxon>
        <taxon>Uroviricota</taxon>
        <taxon>Caudoviricetes</taxon>
        <taxon>Chimalliviridae</taxon>
        <taxon>Eowynvirus</taxon>
        <taxon>Eowynvirus eowyn</taxon>
    </lineage>
</organism>
<evidence type="ECO:0000313" key="1">
    <source>
        <dbReference type="EMBL" id="CAD5236088.1"/>
    </source>
</evidence>
<sequence>MTVSLISKAADQGNDVYYLLGFRRLFEDHIEWIRSLPSTTELSITPEDAYTYEYRPELYLKSLGYSPYMYWLIMRLNYMYHFREFNSSIRTLYIPNQTTLQQLASAYNTTFGSV</sequence>
<reference evidence="1 2" key="1">
    <citation type="submission" date="2020-09" db="EMBL/GenBank/DDBJ databases">
        <authorList>
            <person name="Jameson E."/>
        </authorList>
    </citation>
    <scope>NUCLEOTIDE SEQUENCE [LARGE SCALE GENOMIC DNA]</scope>
</reference>
<protein>
    <submittedName>
        <fullName evidence="1">Uncharacterized protein</fullName>
    </submittedName>
</protein>
<proteinExistence type="predicted"/>
<dbReference type="Proteomes" id="UP000596247">
    <property type="component" value="Chromosome"/>
</dbReference>
<evidence type="ECO:0000313" key="2">
    <source>
        <dbReference type="Proteomes" id="UP000596247"/>
    </source>
</evidence>
<name>A0A7R8R9F4_9CAUD</name>
<gene>
    <name evidence="1" type="ORF">LLCLJKAH_00099</name>
</gene>